<feature type="transmembrane region" description="Helical" evidence="1">
    <location>
        <begin position="70"/>
        <end position="88"/>
    </location>
</feature>
<keyword evidence="1" id="KW-0812">Transmembrane</keyword>
<name>A0A378SP64_9MYCO</name>
<gene>
    <name evidence="2" type="ORF">NCTC10742_02874</name>
</gene>
<dbReference type="RefSeq" id="WP_099961744.1">
    <property type="nucleotide sequence ID" value="NZ_JACKST010000149.1"/>
</dbReference>
<feature type="transmembrane region" description="Helical" evidence="1">
    <location>
        <begin position="12"/>
        <end position="31"/>
    </location>
</feature>
<feature type="transmembrane region" description="Helical" evidence="1">
    <location>
        <begin position="268"/>
        <end position="290"/>
    </location>
</feature>
<feature type="transmembrane region" description="Helical" evidence="1">
    <location>
        <begin position="235"/>
        <end position="256"/>
    </location>
</feature>
<feature type="transmembrane region" description="Helical" evidence="1">
    <location>
        <begin position="302"/>
        <end position="321"/>
    </location>
</feature>
<feature type="transmembrane region" description="Helical" evidence="1">
    <location>
        <begin position="120"/>
        <end position="141"/>
    </location>
</feature>
<dbReference type="AlphaFoldDB" id="A0A378SP64"/>
<keyword evidence="1" id="KW-0472">Membrane</keyword>
<dbReference type="EMBL" id="UGQM01000001">
    <property type="protein sequence ID" value="STZ43644.1"/>
    <property type="molecule type" value="Genomic_DNA"/>
</dbReference>
<organism evidence="2 3">
    <name type="scientific">Mycolicibacterium gilvum</name>
    <dbReference type="NCBI Taxonomy" id="1804"/>
    <lineage>
        <taxon>Bacteria</taxon>
        <taxon>Bacillati</taxon>
        <taxon>Actinomycetota</taxon>
        <taxon>Actinomycetes</taxon>
        <taxon>Mycobacteriales</taxon>
        <taxon>Mycobacteriaceae</taxon>
        <taxon>Mycolicibacterium</taxon>
    </lineage>
</organism>
<sequence length="366" mass="37986">MTHPGIPARALLLIPGGLALLIGLNSALTLLDLPAPVTITRLAEVHGVLLVLGFVGTVVALERAVAAGRTLGYLAPAALGVGGVLLATPAPPSFANALLLVGTAGLLGLYVPLWRRSTDIAVLIQAGGALLATGAALLWLVDIGVPTLIPWLSGFLILTIAGERLELARVIALPVRTELTLAAVAAAQMAGALATLLWPTVGYPLLGAALLALTGWLAWHDIARRTVRATALPRYMAVCLLAGYTWLLVPAVIWLLSGQVISGRGYDAVVHAVMLGFVMSMIMAHAPVIMPAVLRRPLPYTPLMYGPVVLLHTSLLLRIAVGDARDVSAVVQIGGVLNIVAVLGFIAVAVFSAARSTVNRQERVAA</sequence>
<keyword evidence="1" id="KW-1133">Transmembrane helix</keyword>
<accession>A0A378SP64</accession>
<feature type="transmembrane region" description="Helical" evidence="1">
    <location>
        <begin position="333"/>
        <end position="354"/>
    </location>
</feature>
<proteinExistence type="predicted"/>
<evidence type="ECO:0000256" key="1">
    <source>
        <dbReference type="SAM" id="Phobius"/>
    </source>
</evidence>
<protein>
    <submittedName>
        <fullName evidence="2">Uncharacterized protein</fullName>
    </submittedName>
</protein>
<feature type="transmembrane region" description="Helical" evidence="1">
    <location>
        <begin position="43"/>
        <end position="61"/>
    </location>
</feature>
<feature type="transmembrane region" description="Helical" evidence="1">
    <location>
        <begin position="204"/>
        <end position="223"/>
    </location>
</feature>
<reference evidence="2 3" key="1">
    <citation type="submission" date="2018-06" db="EMBL/GenBank/DDBJ databases">
        <authorList>
            <consortium name="Pathogen Informatics"/>
            <person name="Doyle S."/>
        </authorList>
    </citation>
    <scope>NUCLEOTIDE SEQUENCE [LARGE SCALE GENOMIC DNA]</scope>
    <source>
        <strain evidence="2 3">NCTC10742</strain>
    </source>
</reference>
<feature type="transmembrane region" description="Helical" evidence="1">
    <location>
        <begin position="94"/>
        <end position="113"/>
    </location>
</feature>
<dbReference type="Proteomes" id="UP000254291">
    <property type="component" value="Unassembled WGS sequence"/>
</dbReference>
<evidence type="ECO:0000313" key="2">
    <source>
        <dbReference type="EMBL" id="STZ43644.1"/>
    </source>
</evidence>
<evidence type="ECO:0000313" key="3">
    <source>
        <dbReference type="Proteomes" id="UP000254291"/>
    </source>
</evidence>